<keyword evidence="2" id="KW-1185">Reference proteome</keyword>
<name>A0A2G4T1F0_RHIZD</name>
<dbReference type="RefSeq" id="XP_023468529.1">
    <property type="nucleotide sequence ID" value="XM_023612618.1"/>
</dbReference>
<dbReference type="AlphaFoldDB" id="A0A2G4T1F0"/>
<proteinExistence type="predicted"/>
<protein>
    <submittedName>
        <fullName evidence="1">Uncharacterized protein</fullName>
    </submittedName>
</protein>
<dbReference type="EMBL" id="KZ303845">
    <property type="protein sequence ID" value="PHZ14821.1"/>
    <property type="molecule type" value="Genomic_DNA"/>
</dbReference>
<dbReference type="GeneID" id="35443607"/>
<sequence>MPGDVWQITRKCKLSLLLHSPFKQYQQVIRTITEEYSILRHDALNLALYSVCFWTEGGYRENESYSSVMEPTFWSHCYRTVALGEGHVSRTVIPPISLFIWIPI</sequence>
<evidence type="ECO:0000313" key="1">
    <source>
        <dbReference type="EMBL" id="PHZ14821.1"/>
    </source>
</evidence>
<organism evidence="1 2">
    <name type="scientific">Rhizopus microsporus ATCC 52813</name>
    <dbReference type="NCBI Taxonomy" id="1340429"/>
    <lineage>
        <taxon>Eukaryota</taxon>
        <taxon>Fungi</taxon>
        <taxon>Fungi incertae sedis</taxon>
        <taxon>Mucoromycota</taxon>
        <taxon>Mucoromycotina</taxon>
        <taxon>Mucoromycetes</taxon>
        <taxon>Mucorales</taxon>
        <taxon>Mucorineae</taxon>
        <taxon>Rhizopodaceae</taxon>
        <taxon>Rhizopus</taxon>
    </lineage>
</organism>
<gene>
    <name evidence="1" type="ORF">RHIMIDRAFT_276370</name>
</gene>
<reference evidence="1 2" key="1">
    <citation type="journal article" date="2016" name="Proc. Natl. Acad. Sci. U.S.A.">
        <title>Lipid metabolic changes in an early divergent fungus govern the establishment of a mutualistic symbiosis with endobacteria.</title>
        <authorList>
            <person name="Lastovetsky O.A."/>
            <person name="Gaspar M.L."/>
            <person name="Mondo S.J."/>
            <person name="LaButti K.M."/>
            <person name="Sandor L."/>
            <person name="Grigoriev I.V."/>
            <person name="Henry S.A."/>
            <person name="Pawlowska T.E."/>
        </authorList>
    </citation>
    <scope>NUCLEOTIDE SEQUENCE [LARGE SCALE GENOMIC DNA]</scope>
    <source>
        <strain evidence="1 2">ATCC 52813</strain>
    </source>
</reference>
<evidence type="ECO:0000313" key="2">
    <source>
        <dbReference type="Proteomes" id="UP000242254"/>
    </source>
</evidence>
<dbReference type="Proteomes" id="UP000242254">
    <property type="component" value="Unassembled WGS sequence"/>
</dbReference>
<accession>A0A2G4T1F0</accession>